<dbReference type="AlphaFoldDB" id="A0AA39PI43"/>
<feature type="domain" description="Glutamine amidotransferase" evidence="5">
    <location>
        <begin position="12"/>
        <end position="109"/>
    </location>
</feature>
<proteinExistence type="predicted"/>
<dbReference type="Gene3D" id="3.40.50.880">
    <property type="match status" value="1"/>
</dbReference>
<keyword evidence="4" id="KW-0315">Glutamine amidotransferase</keyword>
<dbReference type="CDD" id="cd01743">
    <property type="entry name" value="GATase1_Anthranilate_Synthase"/>
    <property type="match status" value="1"/>
</dbReference>
<dbReference type="GO" id="GO:0000162">
    <property type="term" value="P:L-tryptophan biosynthetic process"/>
    <property type="evidence" value="ECO:0007669"/>
    <property type="project" value="UniProtKB-KW"/>
</dbReference>
<organism evidence="6 7">
    <name type="scientific">Armillaria luteobubalina</name>
    <dbReference type="NCBI Taxonomy" id="153913"/>
    <lineage>
        <taxon>Eukaryota</taxon>
        <taxon>Fungi</taxon>
        <taxon>Dikarya</taxon>
        <taxon>Basidiomycota</taxon>
        <taxon>Agaricomycotina</taxon>
        <taxon>Agaricomycetes</taxon>
        <taxon>Agaricomycetidae</taxon>
        <taxon>Agaricales</taxon>
        <taxon>Marasmiineae</taxon>
        <taxon>Physalacriaceae</taxon>
        <taxon>Armillaria</taxon>
    </lineage>
</organism>
<dbReference type="EC" id="4.1.3.27" evidence="2"/>
<comment type="caution">
    <text evidence="6">The sequence shown here is derived from an EMBL/GenBank/DDBJ whole genome shotgun (WGS) entry which is preliminary data.</text>
</comment>
<dbReference type="InterPro" id="IPR050472">
    <property type="entry name" value="Anth_synth/Amidotransfase"/>
</dbReference>
<dbReference type="SUPFAM" id="SSF52317">
    <property type="entry name" value="Class I glutamine amidotransferase-like"/>
    <property type="match status" value="1"/>
</dbReference>
<comment type="pathway">
    <text evidence="1">Amino-acid biosynthesis; L-tryptophan biosynthesis; L-tryptophan from chorismate: step 1/5.</text>
</comment>
<name>A0AA39PI43_9AGAR</name>
<dbReference type="PROSITE" id="PS51273">
    <property type="entry name" value="GATASE_TYPE_1"/>
    <property type="match status" value="1"/>
</dbReference>
<dbReference type="Proteomes" id="UP001175228">
    <property type="component" value="Unassembled WGS sequence"/>
</dbReference>
<dbReference type="PANTHER" id="PTHR43418">
    <property type="entry name" value="MULTIFUNCTIONAL TRYPTOPHAN BIOSYNTHESIS PROTEIN-RELATED"/>
    <property type="match status" value="1"/>
</dbReference>
<sequence length="127" mass="14374">MEFFKGKVLVPGVCMELECIVDVFGEEIILHDSRGCFNGIAQGIKSTRYHSLSAAHITLPMELVITAPTDDSGIIMGMRHQKYTLEAVQYHPKSILSKGSNTLIRNFLMLRRGMWEENPASWTRHSH</sequence>
<dbReference type="InterPro" id="IPR017926">
    <property type="entry name" value="GATASE"/>
</dbReference>
<evidence type="ECO:0000313" key="6">
    <source>
        <dbReference type="EMBL" id="KAK0484161.1"/>
    </source>
</evidence>
<keyword evidence="3" id="KW-0028">Amino-acid biosynthesis</keyword>
<evidence type="ECO:0000313" key="7">
    <source>
        <dbReference type="Proteomes" id="UP001175228"/>
    </source>
</evidence>
<dbReference type="InterPro" id="IPR029062">
    <property type="entry name" value="Class_I_gatase-like"/>
</dbReference>
<evidence type="ECO:0000259" key="5">
    <source>
        <dbReference type="Pfam" id="PF00117"/>
    </source>
</evidence>
<protein>
    <recommendedName>
        <fullName evidence="2">anthranilate synthase</fullName>
        <ecNumber evidence="2">4.1.3.27</ecNumber>
    </recommendedName>
</protein>
<dbReference type="GO" id="GO:0004049">
    <property type="term" value="F:anthranilate synthase activity"/>
    <property type="evidence" value="ECO:0007669"/>
    <property type="project" value="UniProtKB-EC"/>
</dbReference>
<dbReference type="EMBL" id="JAUEPU010000058">
    <property type="protein sequence ID" value="KAK0484161.1"/>
    <property type="molecule type" value="Genomic_DNA"/>
</dbReference>
<accession>A0AA39PI43</accession>
<keyword evidence="3" id="KW-0057">Aromatic amino acid biosynthesis</keyword>
<dbReference type="Pfam" id="PF00117">
    <property type="entry name" value="GATase"/>
    <property type="match status" value="1"/>
</dbReference>
<reference evidence="6" key="1">
    <citation type="submission" date="2023-06" db="EMBL/GenBank/DDBJ databases">
        <authorList>
            <consortium name="Lawrence Berkeley National Laboratory"/>
            <person name="Ahrendt S."/>
            <person name="Sahu N."/>
            <person name="Indic B."/>
            <person name="Wong-Bajracharya J."/>
            <person name="Merenyi Z."/>
            <person name="Ke H.-M."/>
            <person name="Monk M."/>
            <person name="Kocsube S."/>
            <person name="Drula E."/>
            <person name="Lipzen A."/>
            <person name="Balint B."/>
            <person name="Henrissat B."/>
            <person name="Andreopoulos B."/>
            <person name="Martin F.M."/>
            <person name="Harder C.B."/>
            <person name="Rigling D."/>
            <person name="Ford K.L."/>
            <person name="Foster G.D."/>
            <person name="Pangilinan J."/>
            <person name="Papanicolaou A."/>
            <person name="Barry K."/>
            <person name="LaButti K."/>
            <person name="Viragh M."/>
            <person name="Koriabine M."/>
            <person name="Yan M."/>
            <person name="Riley R."/>
            <person name="Champramary S."/>
            <person name="Plett K.L."/>
            <person name="Tsai I.J."/>
            <person name="Slot J."/>
            <person name="Sipos G."/>
            <person name="Plett J."/>
            <person name="Nagy L.G."/>
            <person name="Grigoriev I.V."/>
        </authorList>
    </citation>
    <scope>NUCLEOTIDE SEQUENCE</scope>
    <source>
        <strain evidence="6">HWK02</strain>
    </source>
</reference>
<evidence type="ECO:0000256" key="4">
    <source>
        <dbReference type="ARBA" id="ARBA00022962"/>
    </source>
</evidence>
<keyword evidence="3" id="KW-0822">Tryptophan biosynthesis</keyword>
<evidence type="ECO:0000256" key="1">
    <source>
        <dbReference type="ARBA" id="ARBA00004873"/>
    </source>
</evidence>
<gene>
    <name evidence="6" type="ORF">EDD18DRAFT_1198958</name>
</gene>
<keyword evidence="7" id="KW-1185">Reference proteome</keyword>
<dbReference type="GO" id="GO:0005829">
    <property type="term" value="C:cytosol"/>
    <property type="evidence" value="ECO:0007669"/>
    <property type="project" value="TreeGrafter"/>
</dbReference>
<evidence type="ECO:0000256" key="3">
    <source>
        <dbReference type="ARBA" id="ARBA00022822"/>
    </source>
</evidence>
<dbReference type="PANTHER" id="PTHR43418:SF4">
    <property type="entry name" value="MULTIFUNCTIONAL TRYPTOPHAN BIOSYNTHESIS PROTEIN"/>
    <property type="match status" value="1"/>
</dbReference>
<evidence type="ECO:0000256" key="2">
    <source>
        <dbReference type="ARBA" id="ARBA00012266"/>
    </source>
</evidence>
<dbReference type="InterPro" id="IPR006221">
    <property type="entry name" value="TrpG/PapA_dom"/>
</dbReference>